<keyword evidence="1" id="KW-0175">Coiled coil</keyword>
<dbReference type="RefSeq" id="WP_138193234.1">
    <property type="nucleotide sequence ID" value="NZ_VCIW01000003.1"/>
</dbReference>
<feature type="coiled-coil region" evidence="1">
    <location>
        <begin position="108"/>
        <end position="135"/>
    </location>
</feature>
<dbReference type="Proteomes" id="UP000309676">
    <property type="component" value="Unassembled WGS sequence"/>
</dbReference>
<name>A0A5R9GJD5_9BACL</name>
<reference evidence="3 4" key="1">
    <citation type="submission" date="2019-05" db="EMBL/GenBank/DDBJ databases">
        <authorList>
            <person name="Narsing Rao M.P."/>
            <person name="Li W.J."/>
        </authorList>
    </citation>
    <scope>NUCLEOTIDE SEQUENCE [LARGE SCALE GENOMIC DNA]</scope>
    <source>
        <strain evidence="3 4">SYSU_K30003</strain>
    </source>
</reference>
<dbReference type="EMBL" id="VCIW01000003">
    <property type="protein sequence ID" value="TLS52993.1"/>
    <property type="molecule type" value="Genomic_DNA"/>
</dbReference>
<protein>
    <submittedName>
        <fullName evidence="3">Stage III sporulation protein AF</fullName>
    </submittedName>
</protein>
<keyword evidence="2" id="KW-1133">Transmembrane helix</keyword>
<feature type="transmembrane region" description="Helical" evidence="2">
    <location>
        <begin position="6"/>
        <end position="26"/>
    </location>
</feature>
<dbReference type="Pfam" id="PF09581">
    <property type="entry name" value="Spore_III_AF"/>
    <property type="match status" value="1"/>
</dbReference>
<evidence type="ECO:0000313" key="4">
    <source>
        <dbReference type="Proteomes" id="UP000309676"/>
    </source>
</evidence>
<dbReference type="InterPro" id="IPR014245">
    <property type="entry name" value="Spore_III_AF"/>
</dbReference>
<evidence type="ECO:0000256" key="2">
    <source>
        <dbReference type="SAM" id="Phobius"/>
    </source>
</evidence>
<sequence length="253" mass="25935">MMEALTGWLKQIVLVVLLATFIDLLLPNRTMQRYVKLVVSLFILMTILSPVLQLLGSNANVRMLAASVGGWSVAGTAAPAPIGSSGSSGGSSMPALGELLSEGEAIARAQSERSIDMLENRIEAMVEEHVRSKHEAEASVEAAVDIDGDGLPTVKSIRIRVGASLAAAAAASAEVEGGGGAAEPAPEPSGGINIEPVVVEPVFVEPVRIGETRTEGAAADASAPAPVSAAERKAIAKSVAEAWAVPVSKVKVE</sequence>
<comment type="caution">
    <text evidence="3">The sequence shown here is derived from an EMBL/GenBank/DDBJ whole genome shotgun (WGS) entry which is preliminary data.</text>
</comment>
<evidence type="ECO:0000256" key="1">
    <source>
        <dbReference type="SAM" id="Coils"/>
    </source>
</evidence>
<feature type="transmembrane region" description="Helical" evidence="2">
    <location>
        <begin position="38"/>
        <end position="56"/>
    </location>
</feature>
<accession>A0A5R9GJD5</accession>
<dbReference type="OrthoDB" id="2375554at2"/>
<organism evidence="3 4">
    <name type="scientific">Paenibacillus antri</name>
    <dbReference type="NCBI Taxonomy" id="2582848"/>
    <lineage>
        <taxon>Bacteria</taxon>
        <taxon>Bacillati</taxon>
        <taxon>Bacillota</taxon>
        <taxon>Bacilli</taxon>
        <taxon>Bacillales</taxon>
        <taxon>Paenibacillaceae</taxon>
        <taxon>Paenibacillus</taxon>
    </lineage>
</organism>
<dbReference type="NCBIfam" id="TIGR02896">
    <property type="entry name" value="spore_III_AF"/>
    <property type="match status" value="1"/>
</dbReference>
<proteinExistence type="predicted"/>
<evidence type="ECO:0000313" key="3">
    <source>
        <dbReference type="EMBL" id="TLS52993.1"/>
    </source>
</evidence>
<dbReference type="AlphaFoldDB" id="A0A5R9GJD5"/>
<keyword evidence="2" id="KW-0812">Transmembrane</keyword>
<gene>
    <name evidence="3" type="primary">spoIIIAF</name>
    <name evidence="3" type="ORF">FE782_06380</name>
</gene>
<keyword evidence="4" id="KW-1185">Reference proteome</keyword>
<keyword evidence="2" id="KW-0472">Membrane</keyword>